<evidence type="ECO:0000313" key="2">
    <source>
        <dbReference type="Proteomes" id="UP000464480"/>
    </source>
</evidence>
<dbReference type="EMBL" id="CP026115">
    <property type="protein sequence ID" value="QHG66954.1"/>
    <property type="molecule type" value="Genomic_DNA"/>
</dbReference>
<evidence type="ECO:0000313" key="1">
    <source>
        <dbReference type="EMBL" id="QHG66954.1"/>
    </source>
</evidence>
<dbReference type="AlphaFoldDB" id="A0A6I6XZQ9"/>
<protein>
    <recommendedName>
        <fullName evidence="3">DUF3077 domain-containing protein</fullName>
    </recommendedName>
</protein>
<reference evidence="1 2" key="1">
    <citation type="submission" date="2020-02" db="EMBL/GenBank/DDBJ databases">
        <title>Pseudomonas Putida W5 Complete Genome Assembly.</title>
        <authorList>
            <person name="Yuan Z.-C."/>
            <person name="Shaw G.A."/>
            <person name="Cusano A.D."/>
            <person name="Caddey B.J."/>
            <person name="Weselowski B.J."/>
        </authorList>
    </citation>
    <scope>NUCLEOTIDE SEQUENCE [LARGE SCALE GENOMIC DNA]</scope>
    <source>
        <strain evidence="1 2">W5</strain>
    </source>
</reference>
<dbReference type="RefSeq" id="WP_159412051.1">
    <property type="nucleotide sequence ID" value="NZ_CP026115.2"/>
</dbReference>
<organism evidence="1 2">
    <name type="scientific">Pseudomonas putida</name>
    <name type="common">Arthrobacter siderocapsulatus</name>
    <dbReference type="NCBI Taxonomy" id="303"/>
    <lineage>
        <taxon>Bacteria</taxon>
        <taxon>Pseudomonadati</taxon>
        <taxon>Pseudomonadota</taxon>
        <taxon>Gammaproteobacteria</taxon>
        <taxon>Pseudomonadales</taxon>
        <taxon>Pseudomonadaceae</taxon>
        <taxon>Pseudomonas</taxon>
    </lineage>
</organism>
<sequence length="84" mass="9435">MKKLVPDPPPSFPIPYISIISDLSLEDAKPHAAVLMDALSNTIQLYLKTEDKEQRKVVQENLAILTELLRALFAHMAKLEVAHD</sequence>
<proteinExistence type="predicted"/>
<name>A0A6I6XZQ9_PSEPU</name>
<evidence type="ECO:0008006" key="3">
    <source>
        <dbReference type="Google" id="ProtNLM"/>
    </source>
</evidence>
<dbReference type="Proteomes" id="UP000464480">
    <property type="component" value="Chromosome"/>
</dbReference>
<accession>A0A6I6XZQ9</accession>
<gene>
    <name evidence="1" type="ORF">C2H86_22105</name>
</gene>